<evidence type="ECO:0000313" key="2">
    <source>
        <dbReference type="EMBL" id="CAL4994168.1"/>
    </source>
</evidence>
<keyword evidence="3" id="KW-1185">Reference proteome</keyword>
<sequence>MSNGQGDVPGGYFVGRPTNSTEKKDEPVATGEHKAATAHTPGGQQQSTNQGTPSFLAK</sequence>
<feature type="compositionally biased region" description="Polar residues" evidence="1">
    <location>
        <begin position="42"/>
        <end position="58"/>
    </location>
</feature>
<feature type="compositionally biased region" description="Basic and acidic residues" evidence="1">
    <location>
        <begin position="21"/>
        <end position="35"/>
    </location>
</feature>
<evidence type="ECO:0000313" key="3">
    <source>
        <dbReference type="Proteomes" id="UP001497457"/>
    </source>
</evidence>
<organism evidence="2 3">
    <name type="scientific">Urochloa decumbens</name>
    <dbReference type="NCBI Taxonomy" id="240449"/>
    <lineage>
        <taxon>Eukaryota</taxon>
        <taxon>Viridiplantae</taxon>
        <taxon>Streptophyta</taxon>
        <taxon>Embryophyta</taxon>
        <taxon>Tracheophyta</taxon>
        <taxon>Spermatophyta</taxon>
        <taxon>Magnoliopsida</taxon>
        <taxon>Liliopsida</taxon>
        <taxon>Poales</taxon>
        <taxon>Poaceae</taxon>
        <taxon>PACMAD clade</taxon>
        <taxon>Panicoideae</taxon>
        <taxon>Panicodae</taxon>
        <taxon>Paniceae</taxon>
        <taxon>Melinidinae</taxon>
        <taxon>Urochloa</taxon>
    </lineage>
</organism>
<accession>A0ABC9B5G9</accession>
<protein>
    <submittedName>
        <fullName evidence="2">Uncharacterized protein</fullName>
    </submittedName>
</protein>
<dbReference type="EMBL" id="OZ075134">
    <property type="protein sequence ID" value="CAL4994168.1"/>
    <property type="molecule type" value="Genomic_DNA"/>
</dbReference>
<reference evidence="3" key="1">
    <citation type="submission" date="2024-06" db="EMBL/GenBank/DDBJ databases">
        <authorList>
            <person name="Ryan C."/>
        </authorList>
    </citation>
    <scope>NUCLEOTIDE SEQUENCE [LARGE SCALE GENOMIC DNA]</scope>
</reference>
<name>A0ABC9B5G9_9POAL</name>
<proteinExistence type="predicted"/>
<evidence type="ECO:0000256" key="1">
    <source>
        <dbReference type="SAM" id="MobiDB-lite"/>
    </source>
</evidence>
<reference evidence="2 3" key="2">
    <citation type="submission" date="2024-10" db="EMBL/GenBank/DDBJ databases">
        <authorList>
            <person name="Ryan C."/>
        </authorList>
    </citation>
    <scope>NUCLEOTIDE SEQUENCE [LARGE SCALE GENOMIC DNA]</scope>
</reference>
<dbReference type="Proteomes" id="UP001497457">
    <property type="component" value="Chromosome 24b"/>
</dbReference>
<gene>
    <name evidence="2" type="ORF">URODEC1_LOCUS61810</name>
</gene>
<dbReference type="AlphaFoldDB" id="A0ABC9B5G9"/>
<feature type="region of interest" description="Disordered" evidence="1">
    <location>
        <begin position="1"/>
        <end position="58"/>
    </location>
</feature>